<dbReference type="Proteomes" id="UP000289886">
    <property type="component" value="Unassembled WGS sequence"/>
</dbReference>
<keyword evidence="2" id="KW-1185">Reference proteome</keyword>
<sequence>MTASQGGTKEARPLPGDPALYFWVKAPPAGHWIPPLPPNVKRGQVATAGGRKQSEVKIKMPKAVILHNYYAPIWDPHPSDLEVHHGIPDIWNVQSVGRVNQSMSVALFVP</sequence>
<accession>A0A662YSE6</accession>
<proteinExistence type="predicted"/>
<comment type="caution">
    <text evidence="1">The sequence shown here is derived from an EMBL/GenBank/DDBJ whole genome shotgun (WGS) entry which is preliminary data.</text>
</comment>
<dbReference type="EMBL" id="SCEB01000497">
    <property type="protein sequence ID" value="RXM98996.1"/>
    <property type="molecule type" value="Genomic_DNA"/>
</dbReference>
<name>A0A662YSE6_ACIRT</name>
<protein>
    <submittedName>
        <fullName evidence="1">Uncharacterized protein</fullName>
    </submittedName>
</protein>
<organism evidence="1 2">
    <name type="scientific">Acipenser ruthenus</name>
    <name type="common">Sterlet sturgeon</name>
    <dbReference type="NCBI Taxonomy" id="7906"/>
    <lineage>
        <taxon>Eukaryota</taxon>
        <taxon>Metazoa</taxon>
        <taxon>Chordata</taxon>
        <taxon>Craniata</taxon>
        <taxon>Vertebrata</taxon>
        <taxon>Euteleostomi</taxon>
        <taxon>Actinopterygii</taxon>
        <taxon>Chondrostei</taxon>
        <taxon>Acipenseriformes</taxon>
        <taxon>Acipenseridae</taxon>
        <taxon>Acipenser</taxon>
    </lineage>
</organism>
<dbReference type="AlphaFoldDB" id="A0A662YSE6"/>
<reference evidence="1 2" key="1">
    <citation type="submission" date="2019-01" db="EMBL/GenBank/DDBJ databases">
        <title>Draft Genome and Complete Hox-Cluster Characterization of the Sterlet Sturgeon (Acipenser ruthenus).</title>
        <authorList>
            <person name="Wei Q."/>
        </authorList>
    </citation>
    <scope>NUCLEOTIDE SEQUENCE [LARGE SCALE GENOMIC DNA]</scope>
    <source>
        <strain evidence="1">WHYD16114868_AA</strain>
        <tissue evidence="1">Blood</tissue>
    </source>
</reference>
<gene>
    <name evidence="1" type="ORF">EOD39_12300</name>
</gene>
<evidence type="ECO:0000313" key="1">
    <source>
        <dbReference type="EMBL" id="RXM98996.1"/>
    </source>
</evidence>
<evidence type="ECO:0000313" key="2">
    <source>
        <dbReference type="Proteomes" id="UP000289886"/>
    </source>
</evidence>